<evidence type="ECO:0000313" key="2">
    <source>
        <dbReference type="Proteomes" id="UP000824120"/>
    </source>
</evidence>
<reference evidence="1 2" key="1">
    <citation type="submission" date="2020-09" db="EMBL/GenBank/DDBJ databases">
        <title>De no assembly of potato wild relative species, Solanum commersonii.</title>
        <authorList>
            <person name="Cho K."/>
        </authorList>
    </citation>
    <scope>NUCLEOTIDE SEQUENCE [LARGE SCALE GENOMIC DNA]</scope>
    <source>
        <strain evidence="1">LZ3.2</strain>
        <tissue evidence="1">Leaf</tissue>
    </source>
</reference>
<comment type="caution">
    <text evidence="1">The sequence shown here is derived from an EMBL/GenBank/DDBJ whole genome shotgun (WGS) entry which is preliminary data.</text>
</comment>
<name>A0A9J5X1G4_SOLCO</name>
<keyword evidence="2" id="KW-1185">Reference proteome</keyword>
<dbReference type="EMBL" id="JACXVP010000010">
    <property type="protein sequence ID" value="KAG5581947.1"/>
    <property type="molecule type" value="Genomic_DNA"/>
</dbReference>
<evidence type="ECO:0000313" key="1">
    <source>
        <dbReference type="EMBL" id="KAG5581947.1"/>
    </source>
</evidence>
<organism evidence="1 2">
    <name type="scientific">Solanum commersonii</name>
    <name type="common">Commerson's wild potato</name>
    <name type="synonym">Commerson's nightshade</name>
    <dbReference type="NCBI Taxonomy" id="4109"/>
    <lineage>
        <taxon>Eukaryota</taxon>
        <taxon>Viridiplantae</taxon>
        <taxon>Streptophyta</taxon>
        <taxon>Embryophyta</taxon>
        <taxon>Tracheophyta</taxon>
        <taxon>Spermatophyta</taxon>
        <taxon>Magnoliopsida</taxon>
        <taxon>eudicotyledons</taxon>
        <taxon>Gunneridae</taxon>
        <taxon>Pentapetalae</taxon>
        <taxon>asterids</taxon>
        <taxon>lamiids</taxon>
        <taxon>Solanales</taxon>
        <taxon>Solanaceae</taxon>
        <taxon>Solanoideae</taxon>
        <taxon>Solaneae</taxon>
        <taxon>Solanum</taxon>
    </lineage>
</organism>
<protein>
    <submittedName>
        <fullName evidence="1">Uncharacterized protein</fullName>
    </submittedName>
</protein>
<sequence>MFGKTIGEPLADAVDKYMKALFDHYAKKLSKVSLFSSSSPTSSGNSSDVAHSGNESSIVDFGCSYGELIELDCNEMHTKNANFLLIELDCNVVADSYLSCWFFTFGFLAFCCNLELEVSLCNFAFE</sequence>
<accession>A0A9J5X1G4</accession>
<dbReference type="Proteomes" id="UP000824120">
    <property type="component" value="Chromosome 10"/>
</dbReference>
<proteinExistence type="predicted"/>
<dbReference type="AlphaFoldDB" id="A0A9J5X1G4"/>
<gene>
    <name evidence="1" type="ORF">H5410_052574</name>
</gene>